<evidence type="ECO:0000256" key="1">
    <source>
        <dbReference type="ARBA" id="ARBA00022741"/>
    </source>
</evidence>
<keyword evidence="6" id="KW-1185">Reference proteome</keyword>
<dbReference type="InterPro" id="IPR057380">
    <property type="entry name" value="UBA_SIK1/2/3"/>
</dbReference>
<dbReference type="Proteomes" id="UP001235939">
    <property type="component" value="Chromosome 02"/>
</dbReference>
<dbReference type="InterPro" id="IPR011009">
    <property type="entry name" value="Kinase-like_dom_sf"/>
</dbReference>
<feature type="compositionally biased region" description="Polar residues" evidence="3">
    <location>
        <begin position="662"/>
        <end position="673"/>
    </location>
</feature>
<evidence type="ECO:0000313" key="5">
    <source>
        <dbReference type="EMBL" id="UYV62677.1"/>
    </source>
</evidence>
<feature type="compositionally biased region" description="Low complexity" evidence="3">
    <location>
        <begin position="648"/>
        <end position="661"/>
    </location>
</feature>
<sequence length="853" mass="94951">MIIMVAIKIINKTQMDEDNLKKIFREIQIMKLLQHPHIISLYQVMETERTIYLVTEYASGGEIFGKIRCSLQHFFTTFNLIWTDYLVAHGKMSENEARHKFKQIVAAIDYCHRKHVVHRDIKAENLLLDDRMNIKIADFGFSNHFEPGKPLSTWCGSPPYAAPELFEGVKYDGPKADIWVSGETSTSEYVATLGGKLEVCVVVQSLGVLLYVLVCGVQPFDGSTLQNLREQILSGIFRIPYFMSQRVWLAACENLIRHMLVVDPEKRLTLDQVRCHQWMSADGSPEPETPISDLAAADLPLNEIVIQEMLRLPDVTCERIVQSVKGRCFDHYSAIYHLLLCKWNEQQLVSNLPLSSHPQRKSSITTGIGRSTSPSPHNAPLTATVAPVEKNPPEEQPPLTVSPIHMTQYLHGNQCIEKFGDVEPEGPPTALRYQVIRRHTVGPGDRASPTAVYYPGGVLPLSALPNTNLPRNLPRVQNQPPQNFCLKDQHLLRPPSEMGPGGSLGRRASDGGGHVHFQPVPGSPIHDEASSLRTLLPPSPEDPPKPVKQRRSGLLAVLEKQTGRYSPVRRASDGSPITRGHTSEGVTDEDSMRALVLEHFQLRDTLALQLDVLYREVLLYLKLISREVLVCLQQRHLPVSRHLLLPPTSASSPPSIAGSPSHQTPPGSSPTLLSHHFQNLQLQQATWARCASPPADSPVSPDSPTHGALHPRHVQCLAQGLRNSPPPPNLAMIQEEPRPPPGIFPQISITDEMGCCLPGRLEELRKTPSGSVQLACPPCLPAADVLSVIRARLDCQRELHLQPSERGLAVEHPMGVQIELEVLDDKRLKMRRVSGDRLQYYQLCDHLLACINT</sequence>
<organism evidence="5 6">
    <name type="scientific">Cordylochernes scorpioides</name>
    <dbReference type="NCBI Taxonomy" id="51811"/>
    <lineage>
        <taxon>Eukaryota</taxon>
        <taxon>Metazoa</taxon>
        <taxon>Ecdysozoa</taxon>
        <taxon>Arthropoda</taxon>
        <taxon>Chelicerata</taxon>
        <taxon>Arachnida</taxon>
        <taxon>Pseudoscorpiones</taxon>
        <taxon>Cheliferoidea</taxon>
        <taxon>Chernetidae</taxon>
        <taxon>Cordylochernes</taxon>
    </lineage>
</organism>
<feature type="region of interest" description="Disordered" evidence="3">
    <location>
        <begin position="491"/>
        <end position="587"/>
    </location>
</feature>
<dbReference type="PROSITE" id="PS50011">
    <property type="entry name" value="PROTEIN_KINASE_DOM"/>
    <property type="match status" value="1"/>
</dbReference>
<dbReference type="Pfam" id="PF00069">
    <property type="entry name" value="Pkinase"/>
    <property type="match status" value="2"/>
</dbReference>
<dbReference type="EMBL" id="CP092864">
    <property type="protein sequence ID" value="UYV62677.1"/>
    <property type="molecule type" value="Genomic_DNA"/>
</dbReference>
<feature type="compositionally biased region" description="Gly residues" evidence="3">
    <location>
        <begin position="499"/>
        <end position="514"/>
    </location>
</feature>
<feature type="region of interest" description="Disordered" evidence="3">
    <location>
        <begin position="355"/>
        <end position="397"/>
    </location>
</feature>
<keyword evidence="2" id="KW-0067">ATP-binding</keyword>
<dbReference type="SUPFAM" id="SSF56112">
    <property type="entry name" value="Protein kinase-like (PK-like)"/>
    <property type="match status" value="1"/>
</dbReference>
<dbReference type="InterPro" id="IPR000719">
    <property type="entry name" value="Prot_kinase_dom"/>
</dbReference>
<dbReference type="Pfam" id="PF23312">
    <property type="entry name" value="UBA_SIK3"/>
    <property type="match status" value="1"/>
</dbReference>
<dbReference type="PANTHER" id="PTHR24346:SF42">
    <property type="entry name" value="SERINE_THREONINE-PROTEIN KINASE SIK3"/>
    <property type="match status" value="1"/>
</dbReference>
<feature type="compositionally biased region" description="Low complexity" evidence="3">
    <location>
        <begin position="362"/>
        <end position="376"/>
    </location>
</feature>
<dbReference type="Gene3D" id="1.10.510.10">
    <property type="entry name" value="Transferase(Phosphotransferase) domain 1"/>
    <property type="match status" value="1"/>
</dbReference>
<feature type="region of interest" description="Disordered" evidence="3">
    <location>
        <begin position="648"/>
        <end position="673"/>
    </location>
</feature>
<dbReference type="CDD" id="cd14338">
    <property type="entry name" value="UBA_SIK"/>
    <property type="match status" value="1"/>
</dbReference>
<dbReference type="InterPro" id="IPR008271">
    <property type="entry name" value="Ser/Thr_kinase_AS"/>
</dbReference>
<evidence type="ECO:0000259" key="4">
    <source>
        <dbReference type="PROSITE" id="PS50011"/>
    </source>
</evidence>
<proteinExistence type="predicted"/>
<accession>A0ABY6K224</accession>
<evidence type="ECO:0000256" key="2">
    <source>
        <dbReference type="ARBA" id="ARBA00022840"/>
    </source>
</evidence>
<gene>
    <name evidence="5" type="ORF">LAZ67_2001536</name>
</gene>
<dbReference type="PROSITE" id="PS00108">
    <property type="entry name" value="PROTEIN_KINASE_ST"/>
    <property type="match status" value="1"/>
</dbReference>
<reference evidence="5 6" key="1">
    <citation type="submission" date="2022-01" db="EMBL/GenBank/DDBJ databases">
        <title>A chromosomal length assembly of Cordylochernes scorpioides.</title>
        <authorList>
            <person name="Zeh D."/>
            <person name="Zeh J."/>
        </authorList>
    </citation>
    <scope>NUCLEOTIDE SEQUENCE [LARGE SCALE GENOMIC DNA]</scope>
    <source>
        <strain evidence="5">IN4F17</strain>
        <tissue evidence="5">Whole Body</tissue>
    </source>
</reference>
<protein>
    <submittedName>
        <fullName evidence="5">SIK3</fullName>
    </submittedName>
</protein>
<dbReference type="PANTHER" id="PTHR24346">
    <property type="entry name" value="MAP/MICROTUBULE AFFINITY-REGULATING KINASE"/>
    <property type="match status" value="1"/>
</dbReference>
<name>A0ABY6K224_9ARAC</name>
<evidence type="ECO:0000313" key="6">
    <source>
        <dbReference type="Proteomes" id="UP001235939"/>
    </source>
</evidence>
<keyword evidence="1" id="KW-0547">Nucleotide-binding</keyword>
<evidence type="ECO:0000256" key="3">
    <source>
        <dbReference type="SAM" id="MobiDB-lite"/>
    </source>
</evidence>
<feature type="domain" description="Protein kinase" evidence="4">
    <location>
        <begin position="1"/>
        <end position="279"/>
    </location>
</feature>
<dbReference type="SMART" id="SM00220">
    <property type="entry name" value="S_TKc"/>
    <property type="match status" value="1"/>
</dbReference>